<proteinExistence type="predicted"/>
<keyword evidence="2" id="KW-1185">Reference proteome</keyword>
<comment type="caution">
    <text evidence="1">The sequence shown here is derived from an EMBL/GenBank/DDBJ whole genome shotgun (WGS) entry which is preliminary data.</text>
</comment>
<accession>A0ACC1PK63</accession>
<sequence length="1483" mass="170271">MDEYSHSEDEEPVEGCIPLQLTENAGLARDKSIFDEWLRQQREDTYREVCGSNTDDDNMLAESVSKHADDTPAIISSPREYQTELFERAKEKNIIAVLDTGTGKTLIAALLLRYITEQELDDRTAGQDHRLAFFLVDKVALVHQQYSVLEANLDFPMASFTGKSSEGIYTREFWDRMRDEKTIIVCTAEVFHQCLCHSFVRMEQVNLLIFDEAHHAKKNHPYARIIKDFYTRLEKGNCRRPRILGMTASPVDAKTDVHAAAAQLEGLLHCEIATIDDPTVFSRAAISRPTEGFIEYHNTHVPFETVLWQRLHQIVGGNRAFARLFTYTKECTTELGRWAADRAWQLWLTKEEADKIEAKTERDLNQMDLLQSNNVLDAERDAIEAVRQAYQLTRDYVFLELQSDGFHLSHKVTKLVEHLNVHFDPEIDKCVVFADQRFTVALLADLFQQAELKRRGYRAGRLMGSASGSGDLSMTLTEQKLTIKKFRNGQLNCLFATSAGEEGIDIPDCNVVVRFDLYKTVIQYIQSRGRARRANSKFYQMVEVGNYAHRRLITEIKDHEYKLREFCKMLPKDRLITSCDYDIEYHLSKERSYRVHRVPSTGAMLTYKGSIALLANFVSSLPHPAGALRDTADYVVRNVGGEFQCEVLLPDSSPIRGAIGRRASSKQVAKCSAAFELCLKLEKQNYLDEYLRSTFAKRLPAMRNARLAISSKKRAEYPMRIKPKAWSVLGFPETLFVAIIKLSNPMALGRPSRPLALLTKEKLPRIATFPIYFGNKQASGVEISPLHDAIECDLGDIDGLNFFTLAIFKDVFSKGYASEVEKMPYFFAPLVHRHDSEEPVSSRNSREVIDWNCIRSIRNTPDNVQWGNRPELVFDNKFVIDPYDGSRKFYTIRKRPDLRPTDPQLPGLPKSQRARGLKPGDAPLDIWNSIVVSKWPKSHDRIAREDDLPIVEAEYIPLRRNLLDQFDVVEVQRRCLLVFQTLKISILPVEIVAMAYNLPAIIYRIESYLIVLEACKSTGLYLQPDLALEAMTKDSDNTEEHSEDQINVQRGMGRNYERLEFLGDSFLKMSTSIALFSQFQDCDEFQYHVDHIKLEESIRTKAFNRNIWYPEGLTLLKGRKFTNRAIHALADKSIADVCEALIGAAYMTTREQKSFDMAVQAVTKFVNHSSHRMTTYNDYYAVYRIPEWQSSEPRAVHLDLARRIQQKMGYEFKYPRLLRSAFTHPSYGSIYEGIPNYQRLEFLGDALLDMVCVDYLFQRFPGADPQWLTEHKMAMVSNQFLGCLCVSLGLQKHMVSMTSSLQKEIADYVAVITEARAEAEEKAVASGFERNAYARNYWMKEQRPPKSLPDIVEAYIGALFVDSGYNYEEVQHFFDIHIQPYFEEMHLYDTYANTHPVTLLSHGLTSEFRCTKWRIMCSETDDEDREFSATKVAAGVVIHGKVWENAFADSSRYAKLKASRKLLRRLEDLSLEQFRDVFKCNCP</sequence>
<dbReference type="Proteomes" id="UP001143856">
    <property type="component" value="Unassembled WGS sequence"/>
</dbReference>
<protein>
    <submittedName>
        <fullName evidence="1">Uncharacterized protein</fullName>
    </submittedName>
</protein>
<name>A0ACC1PK63_9PEZI</name>
<gene>
    <name evidence="1" type="ORF">NUW58_g1656</name>
</gene>
<organism evidence="1 2">
    <name type="scientific">Xylaria curta</name>
    <dbReference type="NCBI Taxonomy" id="42375"/>
    <lineage>
        <taxon>Eukaryota</taxon>
        <taxon>Fungi</taxon>
        <taxon>Dikarya</taxon>
        <taxon>Ascomycota</taxon>
        <taxon>Pezizomycotina</taxon>
        <taxon>Sordariomycetes</taxon>
        <taxon>Xylariomycetidae</taxon>
        <taxon>Xylariales</taxon>
        <taxon>Xylariaceae</taxon>
        <taxon>Xylaria</taxon>
    </lineage>
</organism>
<evidence type="ECO:0000313" key="1">
    <source>
        <dbReference type="EMBL" id="KAJ2994053.1"/>
    </source>
</evidence>
<reference evidence="1" key="1">
    <citation type="submission" date="2022-10" db="EMBL/GenBank/DDBJ databases">
        <title>Genome Sequence of Xylaria curta.</title>
        <authorList>
            <person name="Buettner E."/>
        </authorList>
    </citation>
    <scope>NUCLEOTIDE SEQUENCE</scope>
    <source>
        <strain evidence="1">Babe10</strain>
    </source>
</reference>
<evidence type="ECO:0000313" key="2">
    <source>
        <dbReference type="Proteomes" id="UP001143856"/>
    </source>
</evidence>
<dbReference type="EMBL" id="JAPDGR010000188">
    <property type="protein sequence ID" value="KAJ2994053.1"/>
    <property type="molecule type" value="Genomic_DNA"/>
</dbReference>